<dbReference type="SUPFAM" id="SSF53448">
    <property type="entry name" value="Nucleotide-diphospho-sugar transferases"/>
    <property type="match status" value="1"/>
</dbReference>
<dbReference type="PANTHER" id="PTHR43685:SF2">
    <property type="entry name" value="GLYCOSYLTRANSFERASE 2-LIKE DOMAIN-CONTAINING PROTEIN"/>
    <property type="match status" value="1"/>
</dbReference>
<dbReference type="EMBL" id="AP017928">
    <property type="protein sequence ID" value="BBA32419.1"/>
    <property type="molecule type" value="Genomic_DNA"/>
</dbReference>
<dbReference type="Proteomes" id="UP000266313">
    <property type="component" value="Chromosome"/>
</dbReference>
<dbReference type="PANTHER" id="PTHR43685">
    <property type="entry name" value="GLYCOSYLTRANSFERASE"/>
    <property type="match status" value="1"/>
</dbReference>
<dbReference type="KEGG" id="mmai:sS8_0453"/>
<keyword evidence="3" id="KW-1185">Reference proteome</keyword>
<dbReference type="OrthoDB" id="9805612at2"/>
<accession>A0A286P447</accession>
<dbReference type="InterPro" id="IPR029044">
    <property type="entry name" value="Nucleotide-diphossugar_trans"/>
</dbReference>
<evidence type="ECO:0000313" key="2">
    <source>
        <dbReference type="EMBL" id="BBA32419.1"/>
    </source>
</evidence>
<dbReference type="InterPro" id="IPR001173">
    <property type="entry name" value="Glyco_trans_2-like"/>
</dbReference>
<evidence type="ECO:0000313" key="3">
    <source>
        <dbReference type="Proteomes" id="UP000266313"/>
    </source>
</evidence>
<dbReference type="RefSeq" id="WP_119628222.1">
    <property type="nucleotide sequence ID" value="NZ_AP017928.1"/>
</dbReference>
<evidence type="ECO:0000259" key="1">
    <source>
        <dbReference type="Pfam" id="PF00535"/>
    </source>
</evidence>
<gene>
    <name evidence="2" type="ORF">sS8_0453</name>
</gene>
<dbReference type="GO" id="GO:0016740">
    <property type="term" value="F:transferase activity"/>
    <property type="evidence" value="ECO:0007669"/>
    <property type="project" value="UniProtKB-KW"/>
</dbReference>
<protein>
    <submittedName>
        <fullName evidence="2">Glycosyltransferase</fullName>
    </submittedName>
</protein>
<dbReference type="AlphaFoldDB" id="A0A286P447"/>
<reference evidence="2 3" key="1">
    <citation type="submission" date="2016-12" db="EMBL/GenBank/DDBJ databases">
        <title>Genome sequencing of Methylocaldum marinum.</title>
        <authorList>
            <person name="Takeuchi M."/>
            <person name="Kamagata Y."/>
            <person name="Hiraoka S."/>
            <person name="Oshima K."/>
            <person name="Hattori M."/>
            <person name="Iwasaki W."/>
        </authorList>
    </citation>
    <scope>NUCLEOTIDE SEQUENCE [LARGE SCALE GENOMIC DNA]</scope>
    <source>
        <strain evidence="2 3">S8</strain>
    </source>
</reference>
<organism evidence="2 3">
    <name type="scientific">Methylocaldum marinum</name>
    <dbReference type="NCBI Taxonomy" id="1432792"/>
    <lineage>
        <taxon>Bacteria</taxon>
        <taxon>Pseudomonadati</taxon>
        <taxon>Pseudomonadota</taxon>
        <taxon>Gammaproteobacteria</taxon>
        <taxon>Methylococcales</taxon>
        <taxon>Methylococcaceae</taxon>
        <taxon>Methylocaldum</taxon>
    </lineage>
</organism>
<proteinExistence type="predicted"/>
<sequence>MDLVKFSVVIPVYNGAGTLARAIDSVLAQSHPAYEIIVVDDGSTDATRDVAQSFGEKVRYCYQQNAGVSAARNAGANLARGDWLAFLDADDYYYEDRLRPHAEFIAADGGLDFLTGDFDYRSPDGALMRRSMDSTPLGQSLLKRVEGRGRVVMGEEDFGEFIARHFGDTHTLSVPRATFGALGGYSTRFAVCEDVHFLIRLCARSRRAGVICAPLAAYVIHEASATRSDPLRAQQQTLEALCNLRSELRVPNETLRQGLSDALRSARLDLASVLLRQRRSMAALKAVLPMLAEQPGWRSLRDTLSVIRG</sequence>
<name>A0A286P447_9GAMM</name>
<dbReference type="InterPro" id="IPR050834">
    <property type="entry name" value="Glycosyltransf_2"/>
</dbReference>
<keyword evidence="2" id="KW-0808">Transferase</keyword>
<dbReference type="Pfam" id="PF00535">
    <property type="entry name" value="Glycos_transf_2"/>
    <property type="match status" value="1"/>
</dbReference>
<feature type="domain" description="Glycosyltransferase 2-like" evidence="1">
    <location>
        <begin position="7"/>
        <end position="138"/>
    </location>
</feature>
<dbReference type="Gene3D" id="3.90.550.10">
    <property type="entry name" value="Spore Coat Polysaccharide Biosynthesis Protein SpsA, Chain A"/>
    <property type="match status" value="1"/>
</dbReference>